<dbReference type="Gene3D" id="3.80.10.10">
    <property type="entry name" value="Ribonuclease Inhibitor"/>
    <property type="match status" value="1"/>
</dbReference>
<keyword evidence="3" id="KW-1185">Reference proteome</keyword>
<comment type="caution">
    <text evidence="2">The sequence shown here is derived from an EMBL/GenBank/DDBJ whole genome shotgun (WGS) entry which is preliminary data.</text>
</comment>
<dbReference type="SUPFAM" id="SSF52058">
    <property type="entry name" value="L domain-like"/>
    <property type="match status" value="1"/>
</dbReference>
<evidence type="ECO:0000313" key="3">
    <source>
        <dbReference type="Proteomes" id="UP000266506"/>
    </source>
</evidence>
<dbReference type="PANTHER" id="PTHR45661">
    <property type="entry name" value="SURFACE ANTIGEN"/>
    <property type="match status" value="1"/>
</dbReference>
<keyword evidence="1" id="KW-1133">Transmembrane helix</keyword>
<dbReference type="InParanoid" id="A0A397RUQ9"/>
<dbReference type="InterPro" id="IPR032675">
    <property type="entry name" value="LRR_dom_sf"/>
</dbReference>
<keyword evidence="1" id="KW-0812">Transmembrane</keyword>
<protein>
    <submittedName>
        <fullName evidence="2">Leucine rich repeat (LRR) protein</fullName>
    </submittedName>
</protein>
<gene>
    <name evidence="2" type="ORF">EI71_00647</name>
</gene>
<dbReference type="EMBL" id="QXEV01000004">
    <property type="protein sequence ID" value="RIA78070.1"/>
    <property type="molecule type" value="Genomic_DNA"/>
</dbReference>
<organism evidence="2 3">
    <name type="scientific">Anaeroplasma bactoclasticum</name>
    <dbReference type="NCBI Taxonomy" id="2088"/>
    <lineage>
        <taxon>Bacteria</taxon>
        <taxon>Bacillati</taxon>
        <taxon>Mycoplasmatota</taxon>
        <taxon>Mollicutes</taxon>
        <taxon>Anaeroplasmatales</taxon>
        <taxon>Anaeroplasmataceae</taxon>
        <taxon>Anaeroplasma</taxon>
    </lineage>
</organism>
<dbReference type="RefSeq" id="WP_119015813.1">
    <property type="nucleotide sequence ID" value="NZ_QXEV01000004.1"/>
</dbReference>
<proteinExistence type="predicted"/>
<evidence type="ECO:0000313" key="2">
    <source>
        <dbReference type="EMBL" id="RIA78070.1"/>
    </source>
</evidence>
<dbReference type="InterPro" id="IPR026906">
    <property type="entry name" value="LRR_5"/>
</dbReference>
<dbReference type="InterPro" id="IPR053139">
    <property type="entry name" value="Surface_bspA-like"/>
</dbReference>
<accession>A0A397RUQ9</accession>
<dbReference type="OrthoDB" id="397328at2"/>
<feature type="transmembrane region" description="Helical" evidence="1">
    <location>
        <begin position="5"/>
        <end position="27"/>
    </location>
</feature>
<dbReference type="Pfam" id="PF13306">
    <property type="entry name" value="LRR_5"/>
    <property type="match status" value="2"/>
</dbReference>
<name>A0A397RUQ9_9MOLU</name>
<reference evidence="2 3" key="1">
    <citation type="submission" date="2018-08" db="EMBL/GenBank/DDBJ databases">
        <title>Genomic Encyclopedia of Archaeal and Bacterial Type Strains, Phase II (KMG-II): from individual species to whole genera.</title>
        <authorList>
            <person name="Goeker M."/>
        </authorList>
    </citation>
    <scope>NUCLEOTIDE SEQUENCE [LARGE SCALE GENOMIC DNA]</scope>
    <source>
        <strain evidence="2 3">ATCC 27112</strain>
    </source>
</reference>
<sequence>MKRKLLYLLIPLIPILIGIFFAVYYSIPRLEFEYNSLYEGYFVSYAYGDLEEYTIPKEYKGAKVKGFSTRAFFRHKALKRIIIEDELSIEYVGRLAFSECDNLNEISIKYAKEIGKNAFAFDVSLKKIELSAPLIGGAAFYGCEALESVTLEPGIISLGSYSFSGCKNLKTLTIPDTIIDIYTGCFNSSGLEELFVPSHIKNNAYIQSLDYVKYY</sequence>
<dbReference type="AlphaFoldDB" id="A0A397RUQ9"/>
<keyword evidence="1" id="KW-0472">Membrane</keyword>
<dbReference type="PANTHER" id="PTHR45661:SF3">
    <property type="entry name" value="IG-LIKE DOMAIN-CONTAINING PROTEIN"/>
    <property type="match status" value="1"/>
</dbReference>
<evidence type="ECO:0000256" key="1">
    <source>
        <dbReference type="SAM" id="Phobius"/>
    </source>
</evidence>
<dbReference type="Proteomes" id="UP000266506">
    <property type="component" value="Unassembled WGS sequence"/>
</dbReference>